<evidence type="ECO:0000313" key="9">
    <source>
        <dbReference type="EMBL" id="QGY32457.1"/>
    </source>
</evidence>
<geneLocation type="plasmid" evidence="10">
    <name>pne1b</name>
</geneLocation>
<name>A0A6B9GDY7_PANCY</name>
<protein>
    <submittedName>
        <fullName evidence="9">Histidine ABC transporter substrate-binding protein HisJ</fullName>
    </submittedName>
</protein>
<feature type="domain" description="Solute-binding protein family 3/N-terminal" evidence="8">
    <location>
        <begin position="26"/>
        <end position="255"/>
    </location>
</feature>
<evidence type="ECO:0000256" key="7">
    <source>
        <dbReference type="SAM" id="SignalP"/>
    </source>
</evidence>
<evidence type="ECO:0000256" key="4">
    <source>
        <dbReference type="ARBA" id="ARBA00022729"/>
    </source>
</evidence>
<dbReference type="AlphaFoldDB" id="A0A6B9GDY7"/>
<keyword evidence="3" id="KW-0813">Transport</keyword>
<dbReference type="Proteomes" id="UP000502005">
    <property type="component" value="Plasmid pNE1B"/>
</dbReference>
<accession>A0A6B9GDY7</accession>
<evidence type="ECO:0000256" key="6">
    <source>
        <dbReference type="RuleBase" id="RU003744"/>
    </source>
</evidence>
<keyword evidence="4 7" id="KW-0732">Signal</keyword>
<dbReference type="SUPFAM" id="SSF53850">
    <property type="entry name" value="Periplasmic binding protein-like II"/>
    <property type="match status" value="1"/>
</dbReference>
<keyword evidence="5" id="KW-0574">Periplasm</keyword>
<dbReference type="PANTHER" id="PTHR35936:SF13">
    <property type="entry name" value="HISTIDINE-BINDING PERIPLASMIC PROTEIN"/>
    <property type="match status" value="1"/>
</dbReference>
<reference evidence="9 10" key="1">
    <citation type="submission" date="2017-11" db="EMBL/GenBank/DDBJ databases">
        <title>Genome sequence of Pantoea cypripedii NE1.</title>
        <authorList>
            <person name="Nascimento F.X."/>
        </authorList>
    </citation>
    <scope>NUCLEOTIDE SEQUENCE [LARGE SCALE GENOMIC DNA]</scope>
    <source>
        <strain evidence="9 10">NE1</strain>
        <plasmid evidence="10">pne1b</plasmid>
    </source>
</reference>
<evidence type="ECO:0000256" key="2">
    <source>
        <dbReference type="ARBA" id="ARBA00010333"/>
    </source>
</evidence>
<dbReference type="NCBIfam" id="TIGR01096">
    <property type="entry name" value="3A0103s03R"/>
    <property type="match status" value="1"/>
</dbReference>
<dbReference type="PANTHER" id="PTHR35936">
    <property type="entry name" value="MEMBRANE-BOUND LYTIC MUREIN TRANSGLYCOSYLASE F"/>
    <property type="match status" value="1"/>
</dbReference>
<dbReference type="Gene3D" id="3.40.190.10">
    <property type="entry name" value="Periplasmic binding protein-like II"/>
    <property type="match status" value="2"/>
</dbReference>
<comment type="similarity">
    <text evidence="2 6">Belongs to the bacterial solute-binding protein 3 family.</text>
</comment>
<dbReference type="InterPro" id="IPR001638">
    <property type="entry name" value="Solute-binding_3/MltF_N"/>
</dbReference>
<keyword evidence="9" id="KW-0614">Plasmid</keyword>
<evidence type="ECO:0000259" key="8">
    <source>
        <dbReference type="SMART" id="SM00062"/>
    </source>
</evidence>
<evidence type="ECO:0000256" key="5">
    <source>
        <dbReference type="ARBA" id="ARBA00022764"/>
    </source>
</evidence>
<dbReference type="InterPro" id="IPR018313">
    <property type="entry name" value="SBP_3_CS"/>
</dbReference>
<dbReference type="GO" id="GO:0030288">
    <property type="term" value="C:outer membrane-bounded periplasmic space"/>
    <property type="evidence" value="ECO:0007669"/>
    <property type="project" value="InterPro"/>
</dbReference>
<evidence type="ECO:0000313" key="10">
    <source>
        <dbReference type="Proteomes" id="UP000502005"/>
    </source>
</evidence>
<feature type="signal peptide" evidence="7">
    <location>
        <begin position="1"/>
        <end position="20"/>
    </location>
</feature>
<dbReference type="InterPro" id="IPR005768">
    <property type="entry name" value="Lys_Arg_Orn-bd"/>
</dbReference>
<proteinExistence type="inferred from homology"/>
<dbReference type="PROSITE" id="PS01039">
    <property type="entry name" value="SBP_BACTERIAL_3"/>
    <property type="match status" value="1"/>
</dbReference>
<sequence>MRALPFLSSLLLMLSLSSQATELPTTLRIGTDPGYAPFESKAADGQVTGFDIDLMNALCKRMNTRCVVVESPFDALIPSLKARKIDAIMSSMSITPARLKEIDFTEKLYSAKARLIAARNSSILPTATALKNKSIGVLQGSIQETYAGKYWRPYGVNVVSYPSQDDIYADLIAGRLDAAFQDEVAGSFGFLKQPSGRDFAFAGPAVTDEQIFGVGVGMGLRKGDEALKQAINNAFNQLRQDGTWQKLNARYFPFDIY</sequence>
<evidence type="ECO:0000256" key="1">
    <source>
        <dbReference type="ARBA" id="ARBA00004418"/>
    </source>
</evidence>
<dbReference type="SMART" id="SM00062">
    <property type="entry name" value="PBPb"/>
    <property type="match status" value="1"/>
</dbReference>
<dbReference type="CDD" id="cd13703">
    <property type="entry name" value="PBP2_HisJ_LAO"/>
    <property type="match status" value="1"/>
</dbReference>
<feature type="chain" id="PRO_5025609687" evidence="7">
    <location>
        <begin position="21"/>
        <end position="257"/>
    </location>
</feature>
<evidence type="ECO:0000256" key="3">
    <source>
        <dbReference type="ARBA" id="ARBA00022448"/>
    </source>
</evidence>
<organism evidence="9 10">
    <name type="scientific">Pantoea cypripedii</name>
    <name type="common">Pectobacterium cypripedii</name>
    <name type="synonym">Erwinia cypripedii</name>
    <dbReference type="NCBI Taxonomy" id="55209"/>
    <lineage>
        <taxon>Bacteria</taxon>
        <taxon>Pseudomonadati</taxon>
        <taxon>Pseudomonadota</taxon>
        <taxon>Gammaproteobacteria</taxon>
        <taxon>Enterobacterales</taxon>
        <taxon>Erwiniaceae</taxon>
        <taxon>Pantoea</taxon>
    </lineage>
</organism>
<gene>
    <name evidence="9" type="ORF">CUN67_26150</name>
</gene>
<dbReference type="Pfam" id="PF00497">
    <property type="entry name" value="SBP_bac_3"/>
    <property type="match status" value="1"/>
</dbReference>
<comment type="subcellular location">
    <subcellularLocation>
        <location evidence="1">Periplasm</location>
    </subcellularLocation>
</comment>
<dbReference type="EMBL" id="CP024770">
    <property type="protein sequence ID" value="QGY32457.1"/>
    <property type="molecule type" value="Genomic_DNA"/>
</dbReference>